<name>A0A6J5MPX0_9CAUD</name>
<sequence>MIAIRDNETVIGGLRWIAGVDAAGRHVWNTHHHEHLLRARQLTGRWIVSRETSDGWIYVANGVTMAGASAAAEDWLTH</sequence>
<organism evidence="1">
    <name type="scientific">uncultured Caudovirales phage</name>
    <dbReference type="NCBI Taxonomy" id="2100421"/>
    <lineage>
        <taxon>Viruses</taxon>
        <taxon>Duplodnaviria</taxon>
        <taxon>Heunggongvirae</taxon>
        <taxon>Uroviricota</taxon>
        <taxon>Caudoviricetes</taxon>
        <taxon>Peduoviridae</taxon>
        <taxon>Maltschvirus</taxon>
        <taxon>Maltschvirus maltsch</taxon>
    </lineage>
</organism>
<dbReference type="EMBL" id="LR796475">
    <property type="protein sequence ID" value="CAB4147100.1"/>
    <property type="molecule type" value="Genomic_DNA"/>
</dbReference>
<accession>A0A6J5MPX0</accession>
<protein>
    <submittedName>
        <fullName evidence="1">Uncharacterized protein</fullName>
    </submittedName>
</protein>
<proteinExistence type="predicted"/>
<gene>
    <name evidence="1" type="ORF">UFOVP505_12</name>
</gene>
<reference evidence="1" key="1">
    <citation type="submission" date="2020-04" db="EMBL/GenBank/DDBJ databases">
        <authorList>
            <person name="Chiriac C."/>
            <person name="Salcher M."/>
            <person name="Ghai R."/>
            <person name="Kavagutti S V."/>
        </authorList>
    </citation>
    <scope>NUCLEOTIDE SEQUENCE</scope>
</reference>
<evidence type="ECO:0000313" key="1">
    <source>
        <dbReference type="EMBL" id="CAB4147100.1"/>
    </source>
</evidence>